<evidence type="ECO:0000313" key="2">
    <source>
        <dbReference type="Proteomes" id="UP000597459"/>
    </source>
</evidence>
<accession>A0A967B692</accession>
<dbReference type="EMBL" id="WOTH01000026">
    <property type="protein sequence ID" value="NHO54590.1"/>
    <property type="molecule type" value="Genomic_DNA"/>
</dbReference>
<proteinExistence type="predicted"/>
<evidence type="ECO:0000313" key="1">
    <source>
        <dbReference type="EMBL" id="NHO54590.1"/>
    </source>
</evidence>
<name>A0A967B692_9PROT</name>
<gene>
    <name evidence="1" type="ORF">GOB87_11635</name>
</gene>
<organism evidence="1 2">
    <name type="scientific">Acetobacter estunensis</name>
    <dbReference type="NCBI Taxonomy" id="104097"/>
    <lineage>
        <taxon>Bacteria</taxon>
        <taxon>Pseudomonadati</taxon>
        <taxon>Pseudomonadota</taxon>
        <taxon>Alphaproteobacteria</taxon>
        <taxon>Acetobacterales</taxon>
        <taxon>Acetobacteraceae</taxon>
        <taxon>Acetobacter</taxon>
    </lineage>
</organism>
<comment type="caution">
    <text evidence="1">The sequence shown here is derived from an EMBL/GenBank/DDBJ whole genome shotgun (WGS) entry which is preliminary data.</text>
</comment>
<sequence length="519" mass="56741">MNGETGTIPAHESTADLAQAFPIRTHALNVADHGLIQQAREVTAKELRARATVDDTEADPLFAETTDGIRAMADIKPATWDGWFARQVAFSVWTGASKPCADSASEWAEFASGRDTMTMLANPPPLADAELIDICRQAAELRRKEDDHTIPDDEAERYADRFWDEVERIRARRAMTIDGARALARLIEDTDGSLPKNPQRLYMSELVETLVRSLAEGTEAAAPDNQEVSEDYPPSRLGPAGAFHAYELACRRRAAFEDMDSAQGRARTASGMGKIEANRQADVAADLAAALIKLAPFTRCETLSDVGAQVGIALELLDEAISLEETDPASIRAAYLALASTLPTLVRVAGRDLTRAIDPIFFSDEQAMRAGAQALTGDPMSYQPEKRWSVRRDQPIREIGSPDAVTICAYARAGAKAIADTSFIGLSHAYHEVSKALERLPACSDREFNDLLDQKYLLLGRLGEISGNTSDDLVAKSLIVMERLPEYLHVFESEKTNPDIQIAISLAHDVVKYLGERTA</sequence>
<dbReference type="AlphaFoldDB" id="A0A967B692"/>
<reference evidence="1" key="1">
    <citation type="submission" date="2019-11" db="EMBL/GenBank/DDBJ databases">
        <title>Description of new Acetobacter species.</title>
        <authorList>
            <person name="Cleenwerck I."/>
            <person name="Sombolestani A.S."/>
        </authorList>
    </citation>
    <scope>NUCLEOTIDE SEQUENCE</scope>
    <source>
        <strain evidence="1">LMG 1626</strain>
    </source>
</reference>
<protein>
    <submittedName>
        <fullName evidence="1">Uncharacterized protein</fullName>
    </submittedName>
</protein>
<dbReference type="Proteomes" id="UP000597459">
    <property type="component" value="Unassembled WGS sequence"/>
</dbReference>
<dbReference type="RefSeq" id="WP_166316898.1">
    <property type="nucleotide sequence ID" value="NZ_WOTH01000026.1"/>
</dbReference>
<keyword evidence="2" id="KW-1185">Reference proteome</keyword>